<reference evidence="1" key="1">
    <citation type="submission" date="2021-02" db="EMBL/GenBank/DDBJ databases">
        <authorList>
            <person name="Dougan E. K."/>
            <person name="Rhodes N."/>
            <person name="Thang M."/>
            <person name="Chan C."/>
        </authorList>
    </citation>
    <scope>NUCLEOTIDE SEQUENCE</scope>
</reference>
<name>A0A813BYC7_9DINO</name>
<keyword evidence="2" id="KW-1185">Reference proteome</keyword>
<organism evidence="1 2">
    <name type="scientific">Symbiodinium necroappetens</name>
    <dbReference type="NCBI Taxonomy" id="1628268"/>
    <lineage>
        <taxon>Eukaryota</taxon>
        <taxon>Sar</taxon>
        <taxon>Alveolata</taxon>
        <taxon>Dinophyceae</taxon>
        <taxon>Suessiales</taxon>
        <taxon>Symbiodiniaceae</taxon>
        <taxon>Symbiodinium</taxon>
    </lineage>
</organism>
<evidence type="ECO:0000313" key="2">
    <source>
        <dbReference type="Proteomes" id="UP000601435"/>
    </source>
</evidence>
<gene>
    <name evidence="1" type="primary">Dnajc1</name>
    <name evidence="1" type="ORF">SNEC2469_LOCUS31991</name>
</gene>
<dbReference type="Proteomes" id="UP000601435">
    <property type="component" value="Unassembled WGS sequence"/>
</dbReference>
<accession>A0A813BYC7</accession>
<dbReference type="EMBL" id="CAJNJA010079341">
    <property type="protein sequence ID" value="CAE7924869.1"/>
    <property type="molecule type" value="Genomic_DNA"/>
</dbReference>
<sequence>MGTTCCCTDRQPAGAEEVCNDQQQVHLRSVWMQKGWQVLESEGMSAEPPSFVDQAMPVKPASLLEQLDGRWFRKEDGKPLCALDLH</sequence>
<protein>
    <submittedName>
        <fullName evidence="1">Dnajc1 protein</fullName>
    </submittedName>
</protein>
<proteinExistence type="predicted"/>
<dbReference type="OrthoDB" id="10330209at2759"/>
<evidence type="ECO:0000313" key="1">
    <source>
        <dbReference type="EMBL" id="CAE7924869.1"/>
    </source>
</evidence>
<comment type="caution">
    <text evidence="1">The sequence shown here is derived from an EMBL/GenBank/DDBJ whole genome shotgun (WGS) entry which is preliminary data.</text>
</comment>
<feature type="non-terminal residue" evidence="1">
    <location>
        <position position="1"/>
    </location>
</feature>
<dbReference type="AlphaFoldDB" id="A0A813BYC7"/>